<dbReference type="HOGENOM" id="CLU_078912_1_2_5"/>
<protein>
    <recommendedName>
        <fullName evidence="9">3-hydroxyacyl-[acyl-carrier-protein] dehydratase FabZ</fullName>
        <ecNumber evidence="9">4.2.1.59</ecNumber>
    </recommendedName>
    <alternativeName>
        <fullName evidence="9">(3R)-hydroxymyristoyl-[acyl-carrier-protein] dehydratase</fullName>
        <shortName evidence="9">(3R)-hydroxymyristoyl-ACP dehydrase</shortName>
    </alternativeName>
    <alternativeName>
        <fullName evidence="9">Beta-hydroxyacyl-ACP dehydratase</fullName>
    </alternativeName>
</protein>
<comment type="function">
    <text evidence="8 9">Involved in unsaturated fatty acids biosynthesis. Catalyzes the dehydration of short chain beta-hydroxyacyl-ACPs and long chain saturated and unsaturated beta-hydroxyacyl-ACPs.</text>
</comment>
<dbReference type="RefSeq" id="WP_013299538.1">
    <property type="nucleotide sequence ID" value="NC_014414.1"/>
</dbReference>
<dbReference type="KEGG" id="pbr:PB2503_02432"/>
<keyword evidence="11" id="KW-1185">Reference proteome</keyword>
<dbReference type="GO" id="GO:0019171">
    <property type="term" value="F:(3R)-hydroxyacyl-[acyl-carrier-protein] dehydratase activity"/>
    <property type="evidence" value="ECO:0007669"/>
    <property type="project" value="UniProtKB-EC"/>
</dbReference>
<evidence type="ECO:0000256" key="6">
    <source>
        <dbReference type="ARBA" id="ARBA00023098"/>
    </source>
</evidence>
<dbReference type="CDD" id="cd01288">
    <property type="entry name" value="FabZ"/>
    <property type="match status" value="1"/>
</dbReference>
<evidence type="ECO:0000256" key="5">
    <source>
        <dbReference type="ARBA" id="ARBA00022556"/>
    </source>
</evidence>
<dbReference type="AlphaFoldDB" id="E0TCD1"/>
<accession>E0TCD1</accession>
<evidence type="ECO:0000313" key="10">
    <source>
        <dbReference type="EMBL" id="ADM08564.1"/>
    </source>
</evidence>
<evidence type="ECO:0000256" key="3">
    <source>
        <dbReference type="ARBA" id="ARBA00022490"/>
    </source>
</evidence>
<reference evidence="11" key="1">
    <citation type="submission" date="2010-08" db="EMBL/GenBank/DDBJ databases">
        <title>Genome sequence of Parvularcula bermudensis HTCC2503.</title>
        <authorList>
            <person name="Kang D.-M."/>
            <person name="Oh H.-M."/>
            <person name="Cho J.-C."/>
        </authorList>
    </citation>
    <scope>NUCLEOTIDE SEQUENCE [LARGE SCALE GENOMIC DNA]</scope>
    <source>
        <strain evidence="11">ATCC BAA-594 / HTCC2503 / KCTC 12087</strain>
    </source>
</reference>
<dbReference type="Pfam" id="PF07977">
    <property type="entry name" value="FabA"/>
    <property type="match status" value="1"/>
</dbReference>
<comment type="similarity">
    <text evidence="2 9">Belongs to the thioester dehydratase family. FabZ subfamily.</text>
</comment>
<dbReference type="eggNOG" id="COG0764">
    <property type="taxonomic scope" value="Bacteria"/>
</dbReference>
<dbReference type="EMBL" id="CP002156">
    <property type="protein sequence ID" value="ADM08564.1"/>
    <property type="molecule type" value="Genomic_DNA"/>
</dbReference>
<comment type="catalytic activity">
    <reaction evidence="9">
        <text>a (3R)-hydroxyacyl-[ACP] = a (2E)-enoyl-[ACP] + H2O</text>
        <dbReference type="Rhea" id="RHEA:13097"/>
        <dbReference type="Rhea" id="RHEA-COMP:9925"/>
        <dbReference type="Rhea" id="RHEA-COMP:9945"/>
        <dbReference type="ChEBI" id="CHEBI:15377"/>
        <dbReference type="ChEBI" id="CHEBI:78784"/>
        <dbReference type="ChEBI" id="CHEBI:78827"/>
        <dbReference type="EC" id="4.2.1.59"/>
    </reaction>
</comment>
<keyword evidence="4 9" id="KW-0444">Lipid biosynthesis</keyword>
<dbReference type="EC" id="4.2.1.59" evidence="9"/>
<dbReference type="NCBIfam" id="TIGR01750">
    <property type="entry name" value="fabZ"/>
    <property type="match status" value="1"/>
</dbReference>
<reference evidence="10 11" key="2">
    <citation type="journal article" date="2011" name="J. Bacteriol.">
        <title>Complete genome sequence of strain HTCC2503T of Parvularcula bermudensis, the type species of the order "Parvularculales" in the class Alphaproteobacteria.</title>
        <authorList>
            <person name="Oh H.M."/>
            <person name="Kang I."/>
            <person name="Vergin K.L."/>
            <person name="Kang D."/>
            <person name="Rhee K.H."/>
            <person name="Giovannoni S.J."/>
            <person name="Cho J.C."/>
        </authorList>
    </citation>
    <scope>NUCLEOTIDE SEQUENCE [LARGE SCALE GENOMIC DNA]</scope>
    <source>
        <strain evidence="11">ATCC BAA-594 / HTCC2503 / KCTC 12087</strain>
    </source>
</reference>
<dbReference type="InterPro" id="IPR013114">
    <property type="entry name" value="FabA_FabZ"/>
</dbReference>
<dbReference type="FunFam" id="3.10.129.10:FF:000001">
    <property type="entry name" value="3-hydroxyacyl-[acyl-carrier-protein] dehydratase FabZ"/>
    <property type="match status" value="1"/>
</dbReference>
<dbReference type="PANTHER" id="PTHR30272:SF1">
    <property type="entry name" value="3-HYDROXYACYL-[ACYL-CARRIER-PROTEIN] DEHYDRATASE"/>
    <property type="match status" value="1"/>
</dbReference>
<dbReference type="GO" id="GO:0016020">
    <property type="term" value="C:membrane"/>
    <property type="evidence" value="ECO:0007669"/>
    <property type="project" value="GOC"/>
</dbReference>
<evidence type="ECO:0000256" key="4">
    <source>
        <dbReference type="ARBA" id="ARBA00022516"/>
    </source>
</evidence>
<name>E0TCD1_PARBH</name>
<keyword evidence="3 9" id="KW-0963">Cytoplasm</keyword>
<proteinExistence type="inferred from homology"/>
<dbReference type="STRING" id="314260.PB2503_02432"/>
<evidence type="ECO:0000256" key="8">
    <source>
        <dbReference type="ARBA" id="ARBA00025049"/>
    </source>
</evidence>
<dbReference type="GO" id="GO:0005737">
    <property type="term" value="C:cytoplasm"/>
    <property type="evidence" value="ECO:0007669"/>
    <property type="project" value="UniProtKB-SubCell"/>
</dbReference>
<keyword evidence="5 9" id="KW-0441">Lipid A biosynthesis</keyword>
<evidence type="ECO:0000256" key="7">
    <source>
        <dbReference type="ARBA" id="ARBA00023239"/>
    </source>
</evidence>
<keyword evidence="7 9" id="KW-0456">Lyase</keyword>
<dbReference type="InterPro" id="IPR010084">
    <property type="entry name" value="FabZ"/>
</dbReference>
<feature type="active site" evidence="9">
    <location>
        <position position="59"/>
    </location>
</feature>
<dbReference type="GO" id="GO:0006633">
    <property type="term" value="P:fatty acid biosynthetic process"/>
    <property type="evidence" value="ECO:0007669"/>
    <property type="project" value="UniProtKB-UniRule"/>
</dbReference>
<sequence length="156" mass="17329">MTESQDTPRTFPDLDVNGIKAILPHRYPMLMIDKIVDITLDGATGVKSVTANEPFFEGHFPQMPVMPGVLIIEAMAQTAAAYTAYVEEIDTEGKVVLFMGIEKAKFRHPVFPGEQLRIETKIASKRPPVWRYEAKAYVNGKLATEASFGAMLTEPK</sequence>
<evidence type="ECO:0000256" key="2">
    <source>
        <dbReference type="ARBA" id="ARBA00009174"/>
    </source>
</evidence>
<dbReference type="HAMAP" id="MF_00406">
    <property type="entry name" value="FabZ"/>
    <property type="match status" value="1"/>
</dbReference>
<dbReference type="PANTHER" id="PTHR30272">
    <property type="entry name" value="3-HYDROXYACYL-[ACYL-CARRIER-PROTEIN] DEHYDRATASE"/>
    <property type="match status" value="1"/>
</dbReference>
<dbReference type="Gene3D" id="3.10.129.10">
    <property type="entry name" value="Hotdog Thioesterase"/>
    <property type="match status" value="1"/>
</dbReference>
<dbReference type="NCBIfam" id="NF000582">
    <property type="entry name" value="PRK00006.1"/>
    <property type="match status" value="1"/>
</dbReference>
<evidence type="ECO:0000256" key="1">
    <source>
        <dbReference type="ARBA" id="ARBA00004496"/>
    </source>
</evidence>
<keyword evidence="6 9" id="KW-0443">Lipid metabolism</keyword>
<dbReference type="Proteomes" id="UP000001302">
    <property type="component" value="Chromosome"/>
</dbReference>
<dbReference type="GO" id="GO:0009245">
    <property type="term" value="P:lipid A biosynthetic process"/>
    <property type="evidence" value="ECO:0007669"/>
    <property type="project" value="UniProtKB-UniRule"/>
</dbReference>
<gene>
    <name evidence="9" type="primary">fabZ</name>
    <name evidence="10" type="ordered locus">PB2503_02432</name>
</gene>
<dbReference type="SUPFAM" id="SSF54637">
    <property type="entry name" value="Thioesterase/thiol ester dehydrase-isomerase"/>
    <property type="match status" value="1"/>
</dbReference>
<comment type="subcellular location">
    <subcellularLocation>
        <location evidence="1 9">Cytoplasm</location>
    </subcellularLocation>
</comment>
<organism evidence="10 11">
    <name type="scientific">Parvularcula bermudensis (strain ATCC BAA-594 / HTCC2503 / KCTC 12087)</name>
    <dbReference type="NCBI Taxonomy" id="314260"/>
    <lineage>
        <taxon>Bacteria</taxon>
        <taxon>Pseudomonadati</taxon>
        <taxon>Pseudomonadota</taxon>
        <taxon>Alphaproteobacteria</taxon>
        <taxon>Parvularculales</taxon>
        <taxon>Parvularculaceae</taxon>
        <taxon>Parvularcula</taxon>
    </lineage>
</organism>
<evidence type="ECO:0000313" key="11">
    <source>
        <dbReference type="Proteomes" id="UP000001302"/>
    </source>
</evidence>
<evidence type="ECO:0000256" key="9">
    <source>
        <dbReference type="HAMAP-Rule" id="MF_00406"/>
    </source>
</evidence>
<dbReference type="InterPro" id="IPR029069">
    <property type="entry name" value="HotDog_dom_sf"/>
</dbReference>